<dbReference type="KEGG" id="tpal:117654101"/>
<feature type="compositionally biased region" description="Pro residues" evidence="5">
    <location>
        <begin position="609"/>
        <end position="620"/>
    </location>
</feature>
<accession>A0A6P9AFB9</accession>
<dbReference type="RefSeq" id="XP_034256175.1">
    <property type="nucleotide sequence ID" value="XM_034400284.1"/>
</dbReference>
<feature type="compositionally biased region" description="Low complexity" evidence="5">
    <location>
        <begin position="331"/>
        <end position="344"/>
    </location>
</feature>
<evidence type="ECO:0000256" key="3">
    <source>
        <dbReference type="ARBA" id="ARBA00023054"/>
    </source>
</evidence>
<feature type="compositionally biased region" description="Basic and acidic residues" evidence="5">
    <location>
        <begin position="301"/>
        <end position="311"/>
    </location>
</feature>
<feature type="compositionally biased region" description="Low complexity" evidence="5">
    <location>
        <begin position="181"/>
        <end position="217"/>
    </location>
</feature>
<feature type="compositionally biased region" description="Low complexity" evidence="5">
    <location>
        <begin position="635"/>
        <end position="653"/>
    </location>
</feature>
<evidence type="ECO:0000256" key="4">
    <source>
        <dbReference type="SAM" id="Coils"/>
    </source>
</evidence>
<feature type="region of interest" description="Disordered" evidence="5">
    <location>
        <begin position="474"/>
        <end position="593"/>
    </location>
</feature>
<feature type="compositionally biased region" description="Pro residues" evidence="5">
    <location>
        <begin position="889"/>
        <end position="908"/>
    </location>
</feature>
<dbReference type="Pfam" id="PF11819">
    <property type="entry name" value="CUPID"/>
    <property type="match status" value="1"/>
</dbReference>
<dbReference type="InParanoid" id="A0A6P9AFB9"/>
<name>A0A6P9AFB9_THRPL</name>
<keyword evidence="7" id="KW-1185">Reference proteome</keyword>
<dbReference type="InterPro" id="IPR047176">
    <property type="entry name" value="FRMD4A/B"/>
</dbReference>
<evidence type="ECO:0000259" key="6">
    <source>
        <dbReference type="Pfam" id="PF11819"/>
    </source>
</evidence>
<feature type="region of interest" description="Disordered" evidence="5">
    <location>
        <begin position="427"/>
        <end position="462"/>
    </location>
</feature>
<feature type="region of interest" description="Disordered" evidence="5">
    <location>
        <begin position="181"/>
        <end position="232"/>
    </location>
</feature>
<feature type="region of interest" description="Disordered" evidence="5">
    <location>
        <begin position="800"/>
        <end position="908"/>
    </location>
</feature>
<dbReference type="GO" id="GO:0005737">
    <property type="term" value="C:cytoplasm"/>
    <property type="evidence" value="ECO:0007669"/>
    <property type="project" value="UniProtKB-SubCell"/>
</dbReference>
<dbReference type="InterPro" id="IPR021774">
    <property type="entry name" value="CUPID"/>
</dbReference>
<keyword evidence="2" id="KW-0963">Cytoplasm</keyword>
<dbReference type="GeneID" id="117654101"/>
<feature type="compositionally biased region" description="Pro residues" evidence="5">
    <location>
        <begin position="672"/>
        <end position="681"/>
    </location>
</feature>
<dbReference type="OrthoDB" id="10063592at2759"/>
<feature type="region of interest" description="Disordered" evidence="5">
    <location>
        <begin position="299"/>
        <end position="351"/>
    </location>
</feature>
<keyword evidence="3 4" id="KW-0175">Coiled coil</keyword>
<dbReference type="AlphaFoldDB" id="A0A6P9AFB9"/>
<feature type="compositionally biased region" description="Polar residues" evidence="5">
    <location>
        <begin position="313"/>
        <end position="329"/>
    </location>
</feature>
<organism evidence="8">
    <name type="scientific">Thrips palmi</name>
    <name type="common">Melon thrips</name>
    <dbReference type="NCBI Taxonomy" id="161013"/>
    <lineage>
        <taxon>Eukaryota</taxon>
        <taxon>Metazoa</taxon>
        <taxon>Ecdysozoa</taxon>
        <taxon>Arthropoda</taxon>
        <taxon>Hexapoda</taxon>
        <taxon>Insecta</taxon>
        <taxon>Pterygota</taxon>
        <taxon>Neoptera</taxon>
        <taxon>Paraneoptera</taxon>
        <taxon>Thysanoptera</taxon>
        <taxon>Terebrantia</taxon>
        <taxon>Thripoidea</taxon>
        <taxon>Thripidae</taxon>
        <taxon>Thrips</taxon>
    </lineage>
</organism>
<feature type="compositionally biased region" description="Basic and acidic residues" evidence="5">
    <location>
        <begin position="442"/>
        <end position="462"/>
    </location>
</feature>
<evidence type="ECO:0000313" key="8">
    <source>
        <dbReference type="RefSeq" id="XP_034256175.1"/>
    </source>
</evidence>
<dbReference type="PANTHER" id="PTHR46079">
    <property type="entry name" value="FERM DOMAIN-CONTAINING PROTEIN 4"/>
    <property type="match status" value="1"/>
</dbReference>
<feature type="compositionally biased region" description="Low complexity" evidence="5">
    <location>
        <begin position="821"/>
        <end position="830"/>
    </location>
</feature>
<dbReference type="GO" id="GO:0090162">
    <property type="term" value="P:establishment of epithelial cell polarity"/>
    <property type="evidence" value="ECO:0007669"/>
    <property type="project" value="InterPro"/>
</dbReference>
<feature type="compositionally biased region" description="Basic residues" evidence="5">
    <location>
        <begin position="544"/>
        <end position="553"/>
    </location>
</feature>
<feature type="compositionally biased region" description="Low complexity" evidence="5">
    <location>
        <begin position="525"/>
        <end position="539"/>
    </location>
</feature>
<reference evidence="8" key="1">
    <citation type="submission" date="2025-08" db="UniProtKB">
        <authorList>
            <consortium name="RefSeq"/>
        </authorList>
    </citation>
    <scope>IDENTIFICATION</scope>
    <source>
        <tissue evidence="8">Total insect</tissue>
    </source>
</reference>
<proteinExistence type="predicted"/>
<dbReference type="Proteomes" id="UP000515158">
    <property type="component" value="Unplaced"/>
</dbReference>
<evidence type="ECO:0000256" key="2">
    <source>
        <dbReference type="ARBA" id="ARBA00022490"/>
    </source>
</evidence>
<feature type="coiled-coil region" evidence="4">
    <location>
        <begin position="37"/>
        <end position="71"/>
    </location>
</feature>
<feature type="compositionally biased region" description="Pro residues" evidence="5">
    <location>
        <begin position="709"/>
        <end position="719"/>
    </location>
</feature>
<evidence type="ECO:0000313" key="7">
    <source>
        <dbReference type="Proteomes" id="UP000515158"/>
    </source>
</evidence>
<gene>
    <name evidence="8" type="primary">LOC117654101</name>
</gene>
<protein>
    <submittedName>
        <fullName evidence="8">Pollen-specific leucine-rich repeat extensin-like protein 1</fullName>
    </submittedName>
</protein>
<sequence length="908" mass="98255">MECETSPLPGPSSAVPLISCAASVASLGSTGSGADHAAKKAEMVATLQARRAQLEAKLAAKNEELKILCIQEADLTGVLPPEIPLEPGETPPTLRRRVGTSFTLPESLLNKLRSTEEESVAAVELEMKIQTGIAEAALGLANDSSANKQVRRKHRLMYQQSQRRLQDLETKLNNLKEKQAAQEAQAEAASSCAQPQQPTQQQHIAYHQQLQQQQQNQLKHRKKPRPPVENESDVAEVDGMLHAGGISLSPLGQMDREIRDGRLSSALTASTNTVGLPLQPATSHRHSSYRYSTIDSSWSVEPDRLSTRREVQTGPNTGSNYWNSASRQEIPSPGSSRYSSSRYPTGVPVEIDDSLRPANQRWKRDRSMMGMSRFGSLDRRRAGAANAANNSSSSTVNNIDEVETGVPALLPSQTYPEHSLGHSLVRTQSLGSVEATRPRNLNSDRDPSRDGSQSIDRKPKEKEWYETSLDVAPILSPQGSQGESHNQHSHPPLQASLSHPPPHSHLYQSHPQLHHAPHQSPPLPLSQSHSHTHLSQAAAPVHMPAHHNHHSHHSQNQGSFPPSIPQSQSHPMLHSQPHHNPPQVPPHPQLHPKLSATQSVSHLTVHIPPAKPHPPPPPPHQYASSQPPAIPPHGAQSSAAPPLPPHSSMHSPAQPHPPPLPPSHSSLHHSPQLPPQLPPHTPGHMTLHSSHASLQMPHPPQAAPRHGPPEVPPHIPPHAPHAQHHLPHSHPPPLPPSASSSASHPPLSPQSDDGPLSPPPHVPLESPKNHMVVQAGSWQPYREVTKPFEMSDFYKYSTKFRKQMPPPTPSPSVILSPDGAPQSPQSPQQQKGVYTPLQPLTCQPVEPVRPPGSGAPADASFGSPAANSESLADAFSNEMLAWFQDQRTPQPPPAPAPAGPPPRSATLV</sequence>
<feature type="compositionally biased region" description="Pro residues" evidence="5">
    <location>
        <begin position="579"/>
        <end position="589"/>
    </location>
</feature>
<feature type="region of interest" description="Disordered" evidence="5">
    <location>
        <begin position="605"/>
        <end position="767"/>
    </location>
</feature>
<feature type="domain" description="Cytohesin Ubiquitin Protein Inducing" evidence="6">
    <location>
        <begin position="26"/>
        <end position="148"/>
    </location>
</feature>
<evidence type="ECO:0000256" key="5">
    <source>
        <dbReference type="SAM" id="MobiDB-lite"/>
    </source>
</evidence>
<evidence type="ECO:0000256" key="1">
    <source>
        <dbReference type="ARBA" id="ARBA00004496"/>
    </source>
</evidence>
<comment type="subcellular location">
    <subcellularLocation>
        <location evidence="1">Cytoplasm</location>
    </subcellularLocation>
</comment>
<dbReference type="PANTHER" id="PTHR46079:SF2">
    <property type="entry name" value="FERM DOMAIN-CONTAINING PROTEIN"/>
    <property type="match status" value="1"/>
</dbReference>